<dbReference type="InterPro" id="IPR016192">
    <property type="entry name" value="APOBEC/CMP_deaminase_Zn-bd"/>
</dbReference>
<dbReference type="PROSITE" id="PS00903">
    <property type="entry name" value="CYT_DCMP_DEAMINASES_1"/>
    <property type="match status" value="1"/>
</dbReference>
<organism evidence="4 5">
    <name type="scientific">Gemmata algarum</name>
    <dbReference type="NCBI Taxonomy" id="2975278"/>
    <lineage>
        <taxon>Bacteria</taxon>
        <taxon>Pseudomonadati</taxon>
        <taxon>Planctomycetota</taxon>
        <taxon>Planctomycetia</taxon>
        <taxon>Gemmatales</taxon>
        <taxon>Gemmataceae</taxon>
        <taxon>Gemmata</taxon>
    </lineage>
</organism>
<dbReference type="SUPFAM" id="SSF53927">
    <property type="entry name" value="Cytidine deaminase-like"/>
    <property type="match status" value="1"/>
</dbReference>
<dbReference type="PROSITE" id="PS51747">
    <property type="entry name" value="CYT_DCMP_DEAMINASES_2"/>
    <property type="match status" value="1"/>
</dbReference>
<reference evidence="5" key="1">
    <citation type="journal article" date="2023" name="Mar. Drugs">
        <title>Gemmata algarum, a Novel Planctomycete Isolated from an Algal Mat, Displays Antimicrobial Activity.</title>
        <authorList>
            <person name="Kumar G."/>
            <person name="Kallscheuer N."/>
            <person name="Kashif M."/>
            <person name="Ahamad S."/>
            <person name="Jagadeeshwari U."/>
            <person name="Pannikurungottu S."/>
            <person name="Haufschild T."/>
            <person name="Kabuu M."/>
            <person name="Sasikala C."/>
            <person name="Jogler C."/>
            <person name="Ramana C."/>
        </authorList>
    </citation>
    <scope>NUCLEOTIDE SEQUENCE [LARGE SCALE GENOMIC DNA]</scope>
    <source>
        <strain evidence="5">JC673</strain>
    </source>
</reference>
<evidence type="ECO:0000313" key="5">
    <source>
        <dbReference type="Proteomes" id="UP001272242"/>
    </source>
</evidence>
<keyword evidence="1" id="KW-0479">Metal-binding</keyword>
<proteinExistence type="predicted"/>
<feature type="domain" description="CMP/dCMP-type deaminase" evidence="3">
    <location>
        <begin position="4"/>
        <end position="114"/>
    </location>
</feature>
<sequence length="155" mass="16737">MRAPDHERHMRRAIELTANAPELPFAAVIVHRGTGEVVAEGWNKTADHPLLHGEIDAINDLMGSAPALDRSDLILYTTAEPCPMCQGAILWSGIGAVAFGTSIRFLLDIGWRQIDLPASEIARRAPEWTCEIVAGVLASACDELFLNASRAAPGR</sequence>
<evidence type="ECO:0000256" key="1">
    <source>
        <dbReference type="ARBA" id="ARBA00022723"/>
    </source>
</evidence>
<dbReference type="CDD" id="cd01285">
    <property type="entry name" value="nucleoside_deaminase"/>
    <property type="match status" value="1"/>
</dbReference>
<dbReference type="EMBL" id="JAXBLV010000001">
    <property type="protein sequence ID" value="MDY3557575.1"/>
    <property type="molecule type" value="Genomic_DNA"/>
</dbReference>
<keyword evidence="2" id="KW-0862">Zinc</keyword>
<evidence type="ECO:0000256" key="2">
    <source>
        <dbReference type="ARBA" id="ARBA00022833"/>
    </source>
</evidence>
<dbReference type="InterPro" id="IPR016193">
    <property type="entry name" value="Cytidine_deaminase-like"/>
</dbReference>
<dbReference type="PANTHER" id="PTHR11079:SF203">
    <property type="entry name" value="CMP_DCMP-TYPE DEAMINASE DOMAIN-CONTAINING PROTEIN"/>
    <property type="match status" value="1"/>
</dbReference>
<evidence type="ECO:0000259" key="3">
    <source>
        <dbReference type="PROSITE" id="PS51747"/>
    </source>
</evidence>
<dbReference type="Gene3D" id="3.40.140.10">
    <property type="entry name" value="Cytidine Deaminase, domain 2"/>
    <property type="match status" value="1"/>
</dbReference>
<dbReference type="RefSeq" id="WP_320684632.1">
    <property type="nucleotide sequence ID" value="NZ_JAXBLV010000001.1"/>
</dbReference>
<dbReference type="InterPro" id="IPR002125">
    <property type="entry name" value="CMP_dCMP_dom"/>
</dbReference>
<accession>A0ABU5EQT8</accession>
<dbReference type="PANTHER" id="PTHR11079">
    <property type="entry name" value="CYTOSINE DEAMINASE FAMILY MEMBER"/>
    <property type="match status" value="1"/>
</dbReference>
<name>A0ABU5EQT8_9BACT</name>
<protein>
    <submittedName>
        <fullName evidence="4">Nucleoside deaminase</fullName>
    </submittedName>
</protein>
<dbReference type="Proteomes" id="UP001272242">
    <property type="component" value="Unassembled WGS sequence"/>
</dbReference>
<gene>
    <name evidence="4" type="ORF">R5W23_000102</name>
</gene>
<dbReference type="Pfam" id="PF00383">
    <property type="entry name" value="dCMP_cyt_deam_1"/>
    <property type="match status" value="1"/>
</dbReference>
<comment type="caution">
    <text evidence="4">The sequence shown here is derived from an EMBL/GenBank/DDBJ whole genome shotgun (WGS) entry which is preliminary data.</text>
</comment>
<evidence type="ECO:0000313" key="4">
    <source>
        <dbReference type="EMBL" id="MDY3557575.1"/>
    </source>
</evidence>
<keyword evidence="5" id="KW-1185">Reference proteome</keyword>